<feature type="region of interest" description="Disordered" evidence="1">
    <location>
        <begin position="551"/>
        <end position="648"/>
    </location>
</feature>
<dbReference type="RefSeq" id="XP_064721477.1">
    <property type="nucleotide sequence ID" value="XM_064865405.1"/>
</dbReference>
<evidence type="ECO:0000256" key="1">
    <source>
        <dbReference type="SAM" id="MobiDB-lite"/>
    </source>
</evidence>
<organism evidence="2 3">
    <name type="scientific">Cryptococcus decagattii</name>
    <dbReference type="NCBI Taxonomy" id="1859122"/>
    <lineage>
        <taxon>Eukaryota</taxon>
        <taxon>Fungi</taxon>
        <taxon>Dikarya</taxon>
        <taxon>Basidiomycota</taxon>
        <taxon>Agaricomycotina</taxon>
        <taxon>Tremellomycetes</taxon>
        <taxon>Tremellales</taxon>
        <taxon>Cryptococcaceae</taxon>
        <taxon>Cryptococcus</taxon>
        <taxon>Cryptococcus gattii species complex</taxon>
    </lineage>
</organism>
<sequence length="648" mass="72676">MLSLLSSRYTRYLLLLLLVLLGSTFLLFERSSSASSTLPRSSIYDYTSPATHCFWPGTDTNDESAAVSDSKVPANKDSVGKMKEWMGWGDSEEVDEDVPSAETFAWEGQLPDVVPVSGIERYMLAHIEELQQGYDAKHDYEEYGLKLGNISLPAYTAELLETYKEYLLPPGTPPPNPPPSFLPIVLSRLSLRPPITPLPPRPNQVMTTEKSVDDLPWQFQRWKEIMPEWEIKYFDDKALKNWVKGMFGGTKAEEIWANLPRQVLKTDVFRYMAMLISEAPSLKPADVFYSDTAPIIHADQWGHPYNHRTSPLLTHLSRILSIATSPHLPSSHPLSSFSPDHAGTTIDEELDVGISTGKSTIYDGPLVDDGAELGQPSLVVSVESDAIDFGWHNWREVGLSRAVQITQWTFMARPGHPVFLDALGRTLRKSEEMARKEKEAKKNGKEFIPETALEWTGPGVFSDCVYRYLISRYGFKPEDLIHKKDPLRVGDVLILPAGSYSSVSPFGDEQQRNWAASWHGFFGRWRGADPGVQEFERLKKLKKEAEEAEKKAKEEAEEAEREAKEVEQKAKEAYDQADKSAQDAEEKAKEAAEEAGRKAQEASDTVEALEEEVEKAKELAEGISDGQDNGSGDLTEIREKTEDEKMSA</sequence>
<dbReference type="PANTHER" id="PTHR31834">
    <property type="entry name" value="INITIATION-SPECIFIC ALPHA-1,6-MANNOSYLTRANSFERASE"/>
    <property type="match status" value="1"/>
</dbReference>
<protein>
    <recommendedName>
        <fullName evidence="4">Glycosyltransferase</fullName>
    </recommendedName>
</protein>
<dbReference type="InterPro" id="IPR039367">
    <property type="entry name" value="Och1-like"/>
</dbReference>
<accession>A0ABZ2AUP9</accession>
<keyword evidence="3" id="KW-1185">Reference proteome</keyword>
<evidence type="ECO:0008006" key="4">
    <source>
        <dbReference type="Google" id="ProtNLM"/>
    </source>
</evidence>
<feature type="compositionally biased region" description="Basic and acidic residues" evidence="1">
    <location>
        <begin position="635"/>
        <end position="648"/>
    </location>
</feature>
<dbReference type="PANTHER" id="PTHR31834:SF1">
    <property type="entry name" value="INITIATION-SPECIFIC ALPHA-1,6-MANNOSYLTRANSFERASE"/>
    <property type="match status" value="1"/>
</dbReference>
<name>A0ABZ2AUP9_9TREE</name>
<gene>
    <name evidence="2" type="ORF">IAS62_003568</name>
</gene>
<feature type="compositionally biased region" description="Basic and acidic residues" evidence="1">
    <location>
        <begin position="561"/>
        <end position="601"/>
    </location>
</feature>
<dbReference type="Gene3D" id="3.90.550.20">
    <property type="match status" value="1"/>
</dbReference>
<dbReference type="EMBL" id="CP143810">
    <property type="protein sequence ID" value="WVO22238.1"/>
    <property type="molecule type" value="Genomic_DNA"/>
</dbReference>
<dbReference type="Proteomes" id="UP001432216">
    <property type="component" value="Chromosome 5"/>
</dbReference>
<evidence type="ECO:0000313" key="3">
    <source>
        <dbReference type="Proteomes" id="UP001432216"/>
    </source>
</evidence>
<reference evidence="2 3" key="1">
    <citation type="submission" date="2024-01" db="EMBL/GenBank/DDBJ databases">
        <title>Comparative genomics of Cryptococcus and Kwoniella reveals pathogenesis evolution and contrasting modes of karyotype evolution via chromosome fusion or intercentromeric recombination.</title>
        <authorList>
            <person name="Coelho M.A."/>
            <person name="David-Palma M."/>
            <person name="Shea T."/>
            <person name="Bowers K."/>
            <person name="McGinley-Smith S."/>
            <person name="Mohammad A.W."/>
            <person name="Gnirke A."/>
            <person name="Yurkov A.M."/>
            <person name="Nowrousian M."/>
            <person name="Sun S."/>
            <person name="Cuomo C.A."/>
            <person name="Heitman J."/>
        </authorList>
    </citation>
    <scope>NUCLEOTIDE SEQUENCE [LARGE SCALE GENOMIC DNA]</scope>
    <source>
        <strain evidence="2 3">7685027</strain>
    </source>
</reference>
<evidence type="ECO:0000313" key="2">
    <source>
        <dbReference type="EMBL" id="WVO22238.1"/>
    </source>
</evidence>
<proteinExistence type="predicted"/>
<dbReference type="GeneID" id="89990340"/>